<dbReference type="AlphaFoldDB" id="A0A7X0LNV4"/>
<keyword evidence="2" id="KW-1185">Reference proteome</keyword>
<comment type="caution">
    <text evidence="1">The sequence shown here is derived from an EMBL/GenBank/DDBJ whole genome shotgun (WGS) entry which is preliminary data.</text>
</comment>
<reference evidence="1 2" key="1">
    <citation type="submission" date="2020-08" db="EMBL/GenBank/DDBJ databases">
        <title>Genomic Encyclopedia of Type Strains, Phase IV (KMG-IV): sequencing the most valuable type-strain genomes for metagenomic binning, comparative biology and taxonomic classification.</title>
        <authorList>
            <person name="Goeker M."/>
        </authorList>
    </citation>
    <scope>NUCLEOTIDE SEQUENCE [LARGE SCALE GENOMIC DNA]</scope>
    <source>
        <strain evidence="1 2">DSM 40141</strain>
    </source>
</reference>
<dbReference type="EMBL" id="JACHEM010000005">
    <property type="protein sequence ID" value="MBB6435883.1"/>
    <property type="molecule type" value="Genomic_DNA"/>
</dbReference>
<protein>
    <submittedName>
        <fullName evidence="1">Uncharacterized protein</fullName>
    </submittedName>
</protein>
<proteinExistence type="predicted"/>
<dbReference type="Proteomes" id="UP000540423">
    <property type="component" value="Unassembled WGS sequence"/>
</dbReference>
<accession>A0A7X0LNV4</accession>
<evidence type="ECO:0000313" key="1">
    <source>
        <dbReference type="EMBL" id="MBB6435883.1"/>
    </source>
</evidence>
<name>A0A7X0LNV4_9ACTN</name>
<organism evidence="1 2">
    <name type="scientific">Streptomyces candidus</name>
    <dbReference type="NCBI Taxonomy" id="67283"/>
    <lineage>
        <taxon>Bacteria</taxon>
        <taxon>Bacillati</taxon>
        <taxon>Actinomycetota</taxon>
        <taxon>Actinomycetes</taxon>
        <taxon>Kitasatosporales</taxon>
        <taxon>Streptomycetaceae</taxon>
        <taxon>Streptomyces</taxon>
    </lineage>
</organism>
<evidence type="ECO:0000313" key="2">
    <source>
        <dbReference type="Proteomes" id="UP000540423"/>
    </source>
</evidence>
<gene>
    <name evidence="1" type="ORF">HNQ79_002346</name>
</gene>
<sequence length="106" mass="10849">MCAEHGLGMRARDVEGQYPLGEQVRDVCLEPVVTGDACGQLAQEGGGDVRLGSQVTTRTLRAAPIRTASVGAASAPAIPAAPATARTAPVAVPLCPSRCRVSRTPK</sequence>
<dbReference type="RefSeq" id="WP_185029740.1">
    <property type="nucleotide sequence ID" value="NZ_BNBN01000005.1"/>
</dbReference>